<feature type="region of interest" description="Disordered" evidence="1">
    <location>
        <begin position="75"/>
        <end position="95"/>
    </location>
</feature>
<comment type="caution">
    <text evidence="2">The sequence shown here is derived from an EMBL/GenBank/DDBJ whole genome shotgun (WGS) entry which is preliminary data.</text>
</comment>
<name>A0ABU7LTR3_9PROT</name>
<reference evidence="2 3" key="1">
    <citation type="submission" date="2024-01" db="EMBL/GenBank/DDBJ databases">
        <title>Hyphobacterium bacterium isolated from marine sediment.</title>
        <authorList>
            <person name="Zhao S."/>
        </authorList>
    </citation>
    <scope>NUCLEOTIDE SEQUENCE [LARGE SCALE GENOMIC DNA]</scope>
    <source>
        <strain evidence="3">HN65</strain>
    </source>
</reference>
<gene>
    <name evidence="2" type="ORF">V0U79_13050</name>
</gene>
<evidence type="ECO:0008006" key="4">
    <source>
        <dbReference type="Google" id="ProtNLM"/>
    </source>
</evidence>
<keyword evidence="3" id="KW-1185">Reference proteome</keyword>
<protein>
    <recommendedName>
        <fullName evidence="4">DUF945 domain-containing protein</fullName>
    </recommendedName>
</protein>
<evidence type="ECO:0000313" key="3">
    <source>
        <dbReference type="Proteomes" id="UP001354971"/>
    </source>
</evidence>
<organism evidence="2 3">
    <name type="scientific">Hyphobacterium lacteum</name>
    <dbReference type="NCBI Taxonomy" id="3116575"/>
    <lineage>
        <taxon>Bacteria</taxon>
        <taxon>Pseudomonadati</taxon>
        <taxon>Pseudomonadota</taxon>
        <taxon>Alphaproteobacteria</taxon>
        <taxon>Maricaulales</taxon>
        <taxon>Maricaulaceae</taxon>
        <taxon>Hyphobacterium</taxon>
    </lineage>
</organism>
<dbReference type="Proteomes" id="UP001354971">
    <property type="component" value="Unassembled WGS sequence"/>
</dbReference>
<sequence>MKNALIVTVSALALAACGSEQGSEPDGDNVTTQVDEATATSALAALYLAESGQGAVSWESRSFNDGVFTFTGVTFDMEDGAPEDSDDEAGEDGDAGGEMEIEVEAGEVHAETMTLSAPRFDADGNVIFDLLSIDNIDIRDENGEGEGTITRFVIEQPNAAMAEAFARGFSNETGDEDDINGEDWTYGLFAIEGLNFTGADESDDFTAAFDRFAIEDLGEYTIGRFELTNLSIAGSSADVGIINISLAELSADNIGEAITYPFAAQFAMASSSFSADTPNEDIAADMPEMPEGFDPLNTYEHAEIRGLNANVGGVVVTLDSFTADVSHNGNEVVSTGEMTPLVIAPDTNYPFGAQLALGLGLMGYQQLEFVSAGASVYERDTDRSYTTGENYFEMRDGFRVDVETDIAGIMAYTLGALRAGPMLDESDPAVMMDMLRPLVLNNFVFRLEDQSLLDRALTAASAAQGVPKESLRMQAGGLIALATLGAPAEIPRELLAEFSTAMSAFIAEGGSVELRIAPPEPLSVATLIEQAGEGNIDYDAAGISITAIPPEDSGD</sequence>
<accession>A0ABU7LTR3</accession>
<evidence type="ECO:0000256" key="1">
    <source>
        <dbReference type="SAM" id="MobiDB-lite"/>
    </source>
</evidence>
<dbReference type="RefSeq" id="WP_330199949.1">
    <property type="nucleotide sequence ID" value="NZ_JAZDRP010000011.1"/>
</dbReference>
<evidence type="ECO:0000313" key="2">
    <source>
        <dbReference type="EMBL" id="MEE2527287.1"/>
    </source>
</evidence>
<dbReference type="PROSITE" id="PS51257">
    <property type="entry name" value="PROKAR_LIPOPROTEIN"/>
    <property type="match status" value="1"/>
</dbReference>
<proteinExistence type="predicted"/>
<feature type="compositionally biased region" description="Acidic residues" evidence="1">
    <location>
        <begin position="76"/>
        <end position="95"/>
    </location>
</feature>
<dbReference type="EMBL" id="JAZDRP010000011">
    <property type="protein sequence ID" value="MEE2527287.1"/>
    <property type="molecule type" value="Genomic_DNA"/>
</dbReference>